<dbReference type="RefSeq" id="WP_188586807.1">
    <property type="nucleotide sequence ID" value="NZ_BMGC01000016.1"/>
</dbReference>
<protein>
    <recommendedName>
        <fullName evidence="8">Probable membrane transporter protein</fullName>
    </recommendedName>
</protein>
<name>A0A916T8S9_9ACTN</name>
<dbReference type="Proteomes" id="UP000621454">
    <property type="component" value="Unassembled WGS sequence"/>
</dbReference>
<evidence type="ECO:0000256" key="8">
    <source>
        <dbReference type="RuleBase" id="RU363041"/>
    </source>
</evidence>
<dbReference type="GO" id="GO:0005886">
    <property type="term" value="C:plasma membrane"/>
    <property type="evidence" value="ECO:0007669"/>
    <property type="project" value="UniProtKB-SubCell"/>
</dbReference>
<gene>
    <name evidence="9" type="ORF">GCM10011489_23810</name>
</gene>
<evidence type="ECO:0000313" key="10">
    <source>
        <dbReference type="Proteomes" id="UP000621454"/>
    </source>
</evidence>
<evidence type="ECO:0000313" key="9">
    <source>
        <dbReference type="EMBL" id="GGB35006.1"/>
    </source>
</evidence>
<evidence type="ECO:0000256" key="7">
    <source>
        <dbReference type="ARBA" id="ARBA00023136"/>
    </source>
</evidence>
<keyword evidence="6 8" id="KW-1133">Transmembrane helix</keyword>
<dbReference type="Pfam" id="PF01925">
    <property type="entry name" value="TauE"/>
    <property type="match status" value="1"/>
</dbReference>
<sequence>MTIADAAILLAAGFGAGLVGYITGLASLVSYPALLAVGLSPVAANVTNTLALVAVGVGSTAKSGRSLIHHGRLLWWLIGAAAIGGTIGAILLLRLPHSVFGAVVPWLIVLASLALLCQPLVRRFSRSRAEVGGSVLRQPNPIPHPVAFVVVVGVISIYGGYFGAGAGVIMLATTLLMSTEPLWRATLLKSVVLGVANLVAAVYFALTGPVHWAAAVIMGAGCLIGGWLGPPVVRRLPEAPLRTAVAIAGFGLAAWLAFSPTS</sequence>
<feature type="transmembrane region" description="Helical" evidence="8">
    <location>
        <begin position="241"/>
        <end position="258"/>
    </location>
</feature>
<keyword evidence="10" id="KW-1185">Reference proteome</keyword>
<evidence type="ECO:0000256" key="4">
    <source>
        <dbReference type="ARBA" id="ARBA00022475"/>
    </source>
</evidence>
<comment type="subcellular location">
    <subcellularLocation>
        <location evidence="1 8">Cell membrane</location>
        <topology evidence="1 8">Multi-pass membrane protein</topology>
    </subcellularLocation>
</comment>
<reference evidence="9" key="2">
    <citation type="submission" date="2020-09" db="EMBL/GenBank/DDBJ databases">
        <authorList>
            <person name="Sun Q."/>
            <person name="Zhou Y."/>
        </authorList>
    </citation>
    <scope>NUCLEOTIDE SEQUENCE</scope>
    <source>
        <strain evidence="9">CGMCC 1.12827</strain>
    </source>
</reference>
<feature type="transmembrane region" description="Helical" evidence="8">
    <location>
        <begin position="7"/>
        <end position="30"/>
    </location>
</feature>
<dbReference type="InterPro" id="IPR052017">
    <property type="entry name" value="TSUP"/>
</dbReference>
<keyword evidence="4 8" id="KW-1003">Cell membrane</keyword>
<dbReference type="AlphaFoldDB" id="A0A916T8S9"/>
<dbReference type="InterPro" id="IPR002781">
    <property type="entry name" value="TM_pro_TauE-like"/>
</dbReference>
<organism evidence="9 10">
    <name type="scientific">Gordonia jinhuaensis</name>
    <dbReference type="NCBI Taxonomy" id="1517702"/>
    <lineage>
        <taxon>Bacteria</taxon>
        <taxon>Bacillati</taxon>
        <taxon>Actinomycetota</taxon>
        <taxon>Actinomycetes</taxon>
        <taxon>Mycobacteriales</taxon>
        <taxon>Gordoniaceae</taxon>
        <taxon>Gordonia</taxon>
    </lineage>
</organism>
<dbReference type="PANTHER" id="PTHR30269">
    <property type="entry name" value="TRANSMEMBRANE PROTEIN YFCA"/>
    <property type="match status" value="1"/>
</dbReference>
<feature type="transmembrane region" description="Helical" evidence="8">
    <location>
        <begin position="42"/>
        <end position="61"/>
    </location>
</feature>
<feature type="transmembrane region" description="Helical" evidence="8">
    <location>
        <begin position="142"/>
        <end position="158"/>
    </location>
</feature>
<feature type="transmembrane region" description="Helical" evidence="8">
    <location>
        <begin position="212"/>
        <end position="229"/>
    </location>
</feature>
<comment type="similarity">
    <text evidence="2 8">Belongs to the 4-toluene sulfonate uptake permease (TSUP) (TC 2.A.102) family.</text>
</comment>
<feature type="transmembrane region" description="Helical" evidence="8">
    <location>
        <begin position="99"/>
        <end position="121"/>
    </location>
</feature>
<keyword evidence="7 8" id="KW-0472">Membrane</keyword>
<evidence type="ECO:0000256" key="3">
    <source>
        <dbReference type="ARBA" id="ARBA00022448"/>
    </source>
</evidence>
<comment type="caution">
    <text evidence="9">The sequence shown here is derived from an EMBL/GenBank/DDBJ whole genome shotgun (WGS) entry which is preliminary data.</text>
</comment>
<evidence type="ECO:0000256" key="5">
    <source>
        <dbReference type="ARBA" id="ARBA00022692"/>
    </source>
</evidence>
<keyword evidence="5 8" id="KW-0812">Transmembrane</keyword>
<evidence type="ECO:0000256" key="1">
    <source>
        <dbReference type="ARBA" id="ARBA00004651"/>
    </source>
</evidence>
<dbReference type="PANTHER" id="PTHR30269:SF0">
    <property type="entry name" value="MEMBRANE TRANSPORTER PROTEIN YFCA-RELATED"/>
    <property type="match status" value="1"/>
</dbReference>
<evidence type="ECO:0000256" key="6">
    <source>
        <dbReference type="ARBA" id="ARBA00022989"/>
    </source>
</evidence>
<feature type="transmembrane region" description="Helical" evidence="8">
    <location>
        <begin position="190"/>
        <end position="206"/>
    </location>
</feature>
<evidence type="ECO:0000256" key="2">
    <source>
        <dbReference type="ARBA" id="ARBA00009142"/>
    </source>
</evidence>
<proteinExistence type="inferred from homology"/>
<keyword evidence="3" id="KW-0813">Transport</keyword>
<reference evidence="9" key="1">
    <citation type="journal article" date="2014" name="Int. J. Syst. Evol. Microbiol.">
        <title>Complete genome sequence of Corynebacterium casei LMG S-19264T (=DSM 44701T), isolated from a smear-ripened cheese.</title>
        <authorList>
            <consortium name="US DOE Joint Genome Institute (JGI-PGF)"/>
            <person name="Walter F."/>
            <person name="Albersmeier A."/>
            <person name="Kalinowski J."/>
            <person name="Ruckert C."/>
        </authorList>
    </citation>
    <scope>NUCLEOTIDE SEQUENCE</scope>
    <source>
        <strain evidence="9">CGMCC 1.12827</strain>
    </source>
</reference>
<dbReference type="EMBL" id="BMGC01000016">
    <property type="protein sequence ID" value="GGB35006.1"/>
    <property type="molecule type" value="Genomic_DNA"/>
</dbReference>
<accession>A0A916T8S9</accession>
<feature type="transmembrane region" description="Helical" evidence="8">
    <location>
        <begin position="73"/>
        <end position="93"/>
    </location>
</feature>